<dbReference type="AlphaFoldDB" id="A0A2P6PC66"/>
<dbReference type="GO" id="GO:0003723">
    <property type="term" value="F:RNA binding"/>
    <property type="evidence" value="ECO:0007669"/>
    <property type="project" value="TreeGrafter"/>
</dbReference>
<gene>
    <name evidence="7" type="ORF">RchiOBHm_Chr7g0218071</name>
</gene>
<sequence>MAHAHTVVCPGHERSIMDLCYSPDPCGGSLLLSASMDRRAILRDGECGDWIRTFAEQTSSVWNCSLNITATASTAATASHCNAKIWDLQTGRLLHIIQSRNLVQSCAFSKNGHSLLTGGLGYTIRIFDLEHPHGKPEILRESNKPQRGSVLTAAWLHNDQVILSTCSLLQGVRLWDRRSGKILRTLETESIVRSSELSQGYITTAAGSTVTFWDETDFRCVNRYKMPCMVQSASLYGNKFIAGGDDGLVRLFDFHTGEEIEQSNMGDFGTVLCVRFSPDGKSYAAGFEDGTVIIKKL</sequence>
<organism evidence="7 8">
    <name type="scientific">Rosa chinensis</name>
    <name type="common">China rose</name>
    <dbReference type="NCBI Taxonomy" id="74649"/>
    <lineage>
        <taxon>Eukaryota</taxon>
        <taxon>Viridiplantae</taxon>
        <taxon>Streptophyta</taxon>
        <taxon>Embryophyta</taxon>
        <taxon>Tracheophyta</taxon>
        <taxon>Spermatophyta</taxon>
        <taxon>Magnoliopsida</taxon>
        <taxon>eudicotyledons</taxon>
        <taxon>Gunneridae</taxon>
        <taxon>Pentapetalae</taxon>
        <taxon>rosids</taxon>
        <taxon>fabids</taxon>
        <taxon>Rosales</taxon>
        <taxon>Rosaceae</taxon>
        <taxon>Rosoideae</taxon>
        <taxon>Rosoideae incertae sedis</taxon>
        <taxon>Rosa</taxon>
    </lineage>
</organism>
<dbReference type="InterPro" id="IPR036322">
    <property type="entry name" value="WD40_repeat_dom_sf"/>
</dbReference>
<dbReference type="InterPro" id="IPR015943">
    <property type="entry name" value="WD40/YVTN_repeat-like_dom_sf"/>
</dbReference>
<evidence type="ECO:0000256" key="1">
    <source>
        <dbReference type="ARBA" id="ARBA00022574"/>
    </source>
</evidence>
<dbReference type="SMART" id="SM00320">
    <property type="entry name" value="WD40"/>
    <property type="match status" value="7"/>
</dbReference>
<dbReference type="Proteomes" id="UP000238479">
    <property type="component" value="Chromosome 7"/>
</dbReference>
<dbReference type="EMBL" id="PDCK01000045">
    <property type="protein sequence ID" value="PRQ19520.1"/>
    <property type="molecule type" value="Genomic_DNA"/>
</dbReference>
<dbReference type="STRING" id="74649.A0A2P6PC66"/>
<reference evidence="7 8" key="1">
    <citation type="journal article" date="2018" name="Nat. Genet.">
        <title>The Rosa genome provides new insights in the design of modern roses.</title>
        <authorList>
            <person name="Bendahmane M."/>
        </authorList>
    </citation>
    <scope>NUCLEOTIDE SEQUENCE [LARGE SCALE GENOMIC DNA]</scope>
    <source>
        <strain evidence="8">cv. Old Blush</strain>
    </source>
</reference>
<dbReference type="Gramene" id="PRQ19520">
    <property type="protein sequence ID" value="PRQ19520"/>
    <property type="gene ID" value="RchiOBHm_Chr7g0218071"/>
</dbReference>
<evidence type="ECO:0000313" key="7">
    <source>
        <dbReference type="EMBL" id="PRQ19520.1"/>
    </source>
</evidence>
<evidence type="ECO:0000256" key="6">
    <source>
        <dbReference type="ARBA" id="ARBA00040390"/>
    </source>
</evidence>
<keyword evidence="8" id="KW-1185">Reference proteome</keyword>
<keyword evidence="4" id="KW-0508">mRNA splicing</keyword>
<dbReference type="GO" id="GO:0000387">
    <property type="term" value="P:spliceosomal snRNP assembly"/>
    <property type="evidence" value="ECO:0007669"/>
    <property type="project" value="TreeGrafter"/>
</dbReference>
<accession>A0A2P6PC66</accession>
<dbReference type="PANTHER" id="PTHR19877">
    <property type="entry name" value="EUKARYOTIC TRANSLATION INITIATION FACTOR 3 SUBUNIT I"/>
    <property type="match status" value="1"/>
</dbReference>
<keyword evidence="3" id="KW-0677">Repeat</keyword>
<evidence type="ECO:0000256" key="3">
    <source>
        <dbReference type="ARBA" id="ARBA00022737"/>
    </source>
</evidence>
<dbReference type="SUPFAM" id="SSF50978">
    <property type="entry name" value="WD40 repeat-like"/>
    <property type="match status" value="1"/>
</dbReference>
<keyword evidence="2" id="KW-0507">mRNA processing</keyword>
<dbReference type="Pfam" id="PF00400">
    <property type="entry name" value="WD40"/>
    <property type="match status" value="3"/>
</dbReference>
<dbReference type="InterPro" id="IPR001680">
    <property type="entry name" value="WD40_rpt"/>
</dbReference>
<proteinExistence type="inferred from homology"/>
<evidence type="ECO:0000256" key="2">
    <source>
        <dbReference type="ARBA" id="ARBA00022664"/>
    </source>
</evidence>
<name>A0A2P6PC66_ROSCH</name>
<keyword evidence="1" id="KW-0853">WD repeat</keyword>
<protein>
    <recommendedName>
        <fullName evidence="6">Serine-threonine kinase receptor-associated protein</fullName>
    </recommendedName>
</protein>
<comment type="caution">
    <text evidence="7">The sequence shown here is derived from an EMBL/GenBank/DDBJ whole genome shotgun (WGS) entry which is preliminary data.</text>
</comment>
<dbReference type="Gene3D" id="2.130.10.10">
    <property type="entry name" value="YVTN repeat-like/Quinoprotein amine dehydrogenase"/>
    <property type="match status" value="1"/>
</dbReference>
<evidence type="ECO:0000256" key="5">
    <source>
        <dbReference type="ARBA" id="ARBA00038394"/>
    </source>
</evidence>
<dbReference type="GO" id="GO:0032797">
    <property type="term" value="C:SMN complex"/>
    <property type="evidence" value="ECO:0007669"/>
    <property type="project" value="TreeGrafter"/>
</dbReference>
<dbReference type="PANTHER" id="PTHR19877:SF13">
    <property type="entry name" value="SERINE-THREONINE KINASE RECEPTOR-ASSOCIATED PROTEIN"/>
    <property type="match status" value="1"/>
</dbReference>
<evidence type="ECO:0000313" key="8">
    <source>
        <dbReference type="Proteomes" id="UP000238479"/>
    </source>
</evidence>
<evidence type="ECO:0000256" key="4">
    <source>
        <dbReference type="ARBA" id="ARBA00023187"/>
    </source>
</evidence>
<comment type="similarity">
    <text evidence="5">Belongs to the WD repeat STRAP family.</text>
</comment>